<comment type="subunit">
    <text evidence="5">Monomer.</text>
</comment>
<dbReference type="HAMAP" id="MF_01260">
    <property type="entry name" value="Carboxylester"/>
    <property type="match status" value="1"/>
</dbReference>
<keyword evidence="4 5" id="KW-0378">Hydrolase</keyword>
<keyword evidence="3 5" id="KW-0093">Biotin biosynthesis</keyword>
<feature type="binding site" evidence="5">
    <location>
        <position position="17"/>
    </location>
    <ligand>
        <name>substrate</name>
    </ligand>
</feature>
<dbReference type="EMBL" id="FNNZ01000003">
    <property type="protein sequence ID" value="SDW38410.1"/>
    <property type="molecule type" value="Genomic_DNA"/>
</dbReference>
<dbReference type="SUPFAM" id="SSF53474">
    <property type="entry name" value="alpha/beta-Hydrolases"/>
    <property type="match status" value="1"/>
</dbReference>
<feature type="binding site" evidence="5">
    <location>
        <begin position="78"/>
        <end position="79"/>
    </location>
    <ligand>
        <name>substrate</name>
    </ligand>
</feature>
<keyword evidence="1 5" id="KW-0719">Serine esterase</keyword>
<dbReference type="GO" id="GO:0009102">
    <property type="term" value="P:biotin biosynthetic process"/>
    <property type="evidence" value="ECO:0007669"/>
    <property type="project" value="UniProtKB-UniRule"/>
</dbReference>
<keyword evidence="8" id="KW-1185">Reference proteome</keyword>
<keyword evidence="2 5" id="KW-0963">Cytoplasm</keyword>
<dbReference type="InterPro" id="IPR050228">
    <property type="entry name" value="Carboxylesterase_BioH"/>
</dbReference>
<protein>
    <recommendedName>
        <fullName evidence="5">Pimeloyl-[acyl-carrier protein] methyl ester esterase</fullName>
        <ecNumber evidence="5">3.1.1.85</ecNumber>
    </recommendedName>
    <alternativeName>
        <fullName evidence="5">Biotin synthesis protein BioH</fullName>
    </alternativeName>
    <alternativeName>
        <fullName evidence="5">Carboxylesterase BioH</fullName>
    </alternativeName>
</protein>
<sequence>MPDAKDIDRHLVLLHGWGMNSAVWDGLAGDLPPGVVPCPIDLPGHGDRPFSPHLDDLWAWADACLEAAPERAIWLGWSLGALVAVAAAVRAPKRVEGLILMTGTPRFVRAADWMPAMLPETLDQFHAGLLADPAETLSRFLALQVRGSDDARETLRDLRRRIAERPQPDSDALSIGLDILRAEDMRGRLPDIRCPTLWIFGTHDALVPPAVAERVEILMPGAVTAIVQGAAHAPHLSHPDRTREIVRAFLTGIEGPAAEPNKGRPAP</sequence>
<dbReference type="EC" id="3.1.1.85" evidence="5"/>
<feature type="binding site" evidence="5">
    <location>
        <position position="232"/>
    </location>
    <ligand>
        <name>substrate</name>
    </ligand>
</feature>
<comment type="similarity">
    <text evidence="5">Belongs to the AB hydrolase superfamily. Carboxylesterase BioH family.</text>
</comment>
<name>A0A1H2T3K5_THIRO</name>
<dbReference type="RefSeq" id="WP_093028879.1">
    <property type="nucleotide sequence ID" value="NZ_FNNZ01000003.1"/>
</dbReference>
<dbReference type="STRING" id="1058.SAMN05421783_103277"/>
<evidence type="ECO:0000313" key="8">
    <source>
        <dbReference type="Proteomes" id="UP000198816"/>
    </source>
</evidence>
<evidence type="ECO:0000256" key="4">
    <source>
        <dbReference type="ARBA" id="ARBA00022801"/>
    </source>
</evidence>
<dbReference type="UniPathway" id="UPA00078"/>
<comment type="pathway">
    <text evidence="5">Cofactor biosynthesis; biotin biosynthesis.</text>
</comment>
<accession>A0A1H2T3K5</accession>
<dbReference type="InterPro" id="IPR029058">
    <property type="entry name" value="AB_hydrolase_fold"/>
</dbReference>
<feature type="active site" evidence="5">
    <location>
        <position position="232"/>
    </location>
</feature>
<comment type="catalytic activity">
    <reaction evidence="5">
        <text>6-carboxyhexanoyl-[ACP] methyl ester + H2O = 6-carboxyhexanoyl-[ACP] + methanol + H(+)</text>
        <dbReference type="Rhea" id="RHEA:42700"/>
        <dbReference type="Rhea" id="RHEA-COMP:9955"/>
        <dbReference type="Rhea" id="RHEA-COMP:10186"/>
        <dbReference type="ChEBI" id="CHEBI:15377"/>
        <dbReference type="ChEBI" id="CHEBI:15378"/>
        <dbReference type="ChEBI" id="CHEBI:17790"/>
        <dbReference type="ChEBI" id="CHEBI:78846"/>
        <dbReference type="ChEBI" id="CHEBI:82735"/>
        <dbReference type="EC" id="3.1.1.85"/>
    </reaction>
</comment>
<dbReference type="OrthoDB" id="9780744at2"/>
<dbReference type="GO" id="GO:0005737">
    <property type="term" value="C:cytoplasm"/>
    <property type="evidence" value="ECO:0007669"/>
    <property type="project" value="UniProtKB-SubCell"/>
</dbReference>
<evidence type="ECO:0000256" key="1">
    <source>
        <dbReference type="ARBA" id="ARBA00022487"/>
    </source>
</evidence>
<dbReference type="PRINTS" id="PR00111">
    <property type="entry name" value="ABHYDROLASE"/>
</dbReference>
<dbReference type="PANTHER" id="PTHR43194">
    <property type="entry name" value="HYDROLASE ALPHA/BETA FOLD FAMILY"/>
    <property type="match status" value="1"/>
</dbReference>
<evidence type="ECO:0000313" key="7">
    <source>
        <dbReference type="EMBL" id="SDW38410.1"/>
    </source>
</evidence>
<dbReference type="Gene3D" id="3.40.50.1820">
    <property type="entry name" value="alpha/beta hydrolase"/>
    <property type="match status" value="1"/>
</dbReference>
<dbReference type="Pfam" id="PF12697">
    <property type="entry name" value="Abhydrolase_6"/>
    <property type="match status" value="1"/>
</dbReference>
<dbReference type="Proteomes" id="UP000198816">
    <property type="component" value="Unassembled WGS sequence"/>
</dbReference>
<proteinExistence type="inferred from homology"/>
<gene>
    <name evidence="5" type="primary">bioH</name>
    <name evidence="7" type="ORF">SAMN05421783_103277</name>
</gene>
<comment type="subcellular location">
    <subcellularLocation>
        <location evidence="5">Cytoplasm</location>
    </subcellularLocation>
</comment>
<evidence type="ECO:0000259" key="6">
    <source>
        <dbReference type="Pfam" id="PF12697"/>
    </source>
</evidence>
<organism evidence="7 8">
    <name type="scientific">Thiocapsa roseopersicina</name>
    <dbReference type="NCBI Taxonomy" id="1058"/>
    <lineage>
        <taxon>Bacteria</taxon>
        <taxon>Pseudomonadati</taxon>
        <taxon>Pseudomonadota</taxon>
        <taxon>Gammaproteobacteria</taxon>
        <taxon>Chromatiales</taxon>
        <taxon>Chromatiaceae</taxon>
        <taxon>Thiocapsa</taxon>
    </lineage>
</organism>
<feature type="active site" evidence="5">
    <location>
        <position position="204"/>
    </location>
</feature>
<dbReference type="GO" id="GO:0090499">
    <property type="term" value="F:pimelyl-[acyl-carrier protein] methyl ester esterase activity"/>
    <property type="evidence" value="ECO:0007669"/>
    <property type="project" value="UniProtKB-EC"/>
</dbReference>
<feature type="active site" description="Nucleophile" evidence="5">
    <location>
        <position position="78"/>
    </location>
</feature>
<dbReference type="PANTHER" id="PTHR43194:SF5">
    <property type="entry name" value="PIMELOYL-[ACYL-CARRIER PROTEIN] METHYL ESTER ESTERASE"/>
    <property type="match status" value="1"/>
</dbReference>
<evidence type="ECO:0000256" key="2">
    <source>
        <dbReference type="ARBA" id="ARBA00022490"/>
    </source>
</evidence>
<evidence type="ECO:0000256" key="3">
    <source>
        <dbReference type="ARBA" id="ARBA00022756"/>
    </source>
</evidence>
<feature type="binding site" evidence="5">
    <location>
        <begin position="140"/>
        <end position="144"/>
    </location>
    <ligand>
        <name>substrate</name>
    </ligand>
</feature>
<dbReference type="InterPro" id="IPR000073">
    <property type="entry name" value="AB_hydrolase_1"/>
</dbReference>
<comment type="function">
    <text evidence="5">The physiological role of BioH is to remove the methyl group introduced by BioC when the pimeloyl moiety is complete. It allows to synthesize pimeloyl-ACP via the fatty acid synthetic pathway through the hydrolysis of the ester bonds of pimeloyl-ACP esters.</text>
</comment>
<reference evidence="8" key="1">
    <citation type="submission" date="2016-10" db="EMBL/GenBank/DDBJ databases">
        <authorList>
            <person name="Varghese N."/>
            <person name="Submissions S."/>
        </authorList>
    </citation>
    <scope>NUCLEOTIDE SEQUENCE [LARGE SCALE GENOMIC DNA]</scope>
    <source>
        <strain evidence="8">DSM 217</strain>
    </source>
</reference>
<feature type="domain" description="AB hydrolase-1" evidence="6">
    <location>
        <begin position="11"/>
        <end position="243"/>
    </location>
</feature>
<dbReference type="InterPro" id="IPR010076">
    <property type="entry name" value="BioH"/>
</dbReference>
<dbReference type="AlphaFoldDB" id="A0A1H2T3K5"/>
<dbReference type="NCBIfam" id="TIGR01738">
    <property type="entry name" value="bioH"/>
    <property type="match status" value="1"/>
</dbReference>
<evidence type="ECO:0000256" key="5">
    <source>
        <dbReference type="HAMAP-Rule" id="MF_01260"/>
    </source>
</evidence>